<evidence type="ECO:0000256" key="2">
    <source>
        <dbReference type="ARBA" id="ARBA00022525"/>
    </source>
</evidence>
<dbReference type="InterPro" id="IPR050557">
    <property type="entry name" value="RTX_toxin/Mannuronan_C5-epim"/>
</dbReference>
<dbReference type="InterPro" id="IPR011049">
    <property type="entry name" value="Serralysin-like_metalloprot_C"/>
</dbReference>
<feature type="domain" description="SCP" evidence="3">
    <location>
        <begin position="12"/>
        <end position="124"/>
    </location>
</feature>
<reference evidence="4 5" key="1">
    <citation type="journal article" date="2021" name="Arch. Microbiol.">
        <title>Harenicola maris gen. nov., sp. nov. isolated from the Sea of Japan shallow sediments.</title>
        <authorList>
            <person name="Romanenko L.A."/>
            <person name="Kurilenko V.V."/>
            <person name="Chernysheva N.Y."/>
            <person name="Tekutyeva L.A."/>
            <person name="Velansky P.V."/>
            <person name="Svetashev V.I."/>
            <person name="Isaeva M.P."/>
        </authorList>
    </citation>
    <scope>NUCLEOTIDE SEQUENCE [LARGE SCALE GENOMIC DNA]</scope>
    <source>
        <strain evidence="4 5">KMM 3653</strain>
    </source>
</reference>
<dbReference type="Proteomes" id="UP001315686">
    <property type="component" value="Unassembled WGS sequence"/>
</dbReference>
<name>A0AAP2CPM6_9RHOB</name>
<comment type="caution">
    <text evidence="4">The sequence shown here is derived from an EMBL/GenBank/DDBJ whole genome shotgun (WGS) entry which is preliminary data.</text>
</comment>
<dbReference type="GO" id="GO:0005576">
    <property type="term" value="C:extracellular region"/>
    <property type="evidence" value="ECO:0007669"/>
    <property type="project" value="UniProtKB-SubCell"/>
</dbReference>
<evidence type="ECO:0000313" key="4">
    <source>
        <dbReference type="EMBL" id="MBT0957773.1"/>
    </source>
</evidence>
<dbReference type="SUPFAM" id="SSF55797">
    <property type="entry name" value="PR-1-like"/>
    <property type="match status" value="1"/>
</dbReference>
<sequence>MVTTDALEQYLLELINEERAAEGLPALILELNLNQAAFDHAQWQFETGTFSHTGINGTQPLDRVNASGFDLVGFTPAENLGLETTANDGNYYADVKALHDKLMDSPVHGPNVLSDVSTHVGLSVDLGVMDYTNIDGISGSHYSIMITEVFSATNGVVDLDLPGTNVSDTLIGGTGDDELRGFNGTDHLDGRRGDDILNGGNGADTISGGRGNDTLIGANGNDFLGGGRGDDDITGGNGADTIFGGFGNDTINGSAGFDSIESGLGDDVVRGGNGFDTIKGGQGDDELRGGNGNDSVFGNSGNDFLYGGGGNDIVIGNSGNDTLYGGAGDDWLNGGEGFDALVGGGGADTFVFDGDNSVIIDFDLTEDDLRIHADLLVDATGAAITDMNQVVDEFAQVTTTRVLFDFGDGNYIHLVGLTTTEGLAEVIDVL</sequence>
<dbReference type="RefSeq" id="WP_327793997.1">
    <property type="nucleotide sequence ID" value="NZ_JADQAZ010000002.1"/>
</dbReference>
<dbReference type="InterPro" id="IPR018511">
    <property type="entry name" value="Hemolysin-typ_Ca-bd_CS"/>
</dbReference>
<proteinExistence type="predicted"/>
<organism evidence="4 5">
    <name type="scientific">Harenicola maris</name>
    <dbReference type="NCBI Taxonomy" id="2841044"/>
    <lineage>
        <taxon>Bacteria</taxon>
        <taxon>Pseudomonadati</taxon>
        <taxon>Pseudomonadota</taxon>
        <taxon>Alphaproteobacteria</taxon>
        <taxon>Rhodobacterales</taxon>
        <taxon>Paracoccaceae</taxon>
        <taxon>Harenicola</taxon>
    </lineage>
</organism>
<dbReference type="Pfam" id="PF00188">
    <property type="entry name" value="CAP"/>
    <property type="match status" value="1"/>
</dbReference>
<dbReference type="Gene3D" id="3.40.33.10">
    <property type="entry name" value="CAP"/>
    <property type="match status" value="1"/>
</dbReference>
<keyword evidence="5" id="KW-1185">Reference proteome</keyword>
<protein>
    <recommendedName>
        <fullName evidence="3">SCP domain-containing protein</fullName>
    </recommendedName>
</protein>
<accession>A0AAP2CPM6</accession>
<evidence type="ECO:0000256" key="1">
    <source>
        <dbReference type="ARBA" id="ARBA00004613"/>
    </source>
</evidence>
<dbReference type="Gene3D" id="2.150.10.10">
    <property type="entry name" value="Serralysin-like metalloprotease, C-terminal"/>
    <property type="match status" value="3"/>
</dbReference>
<dbReference type="PANTHER" id="PTHR38340:SF1">
    <property type="entry name" value="S-LAYER PROTEIN"/>
    <property type="match status" value="1"/>
</dbReference>
<evidence type="ECO:0000259" key="3">
    <source>
        <dbReference type="Pfam" id="PF00188"/>
    </source>
</evidence>
<evidence type="ECO:0000313" key="5">
    <source>
        <dbReference type="Proteomes" id="UP001315686"/>
    </source>
</evidence>
<keyword evidence="2" id="KW-0964">Secreted</keyword>
<dbReference type="AlphaFoldDB" id="A0AAP2CPM6"/>
<dbReference type="PANTHER" id="PTHR38340">
    <property type="entry name" value="S-LAYER PROTEIN"/>
    <property type="match status" value="1"/>
</dbReference>
<dbReference type="PRINTS" id="PR00313">
    <property type="entry name" value="CABNDNGRPT"/>
</dbReference>
<dbReference type="InterPro" id="IPR014044">
    <property type="entry name" value="CAP_dom"/>
</dbReference>
<comment type="subcellular location">
    <subcellularLocation>
        <location evidence="1">Secreted</location>
    </subcellularLocation>
</comment>
<dbReference type="InterPro" id="IPR001343">
    <property type="entry name" value="Hemolysn_Ca-bd"/>
</dbReference>
<dbReference type="CDD" id="cd05379">
    <property type="entry name" value="CAP_bacterial"/>
    <property type="match status" value="1"/>
</dbReference>
<gene>
    <name evidence="4" type="ORF">IV417_10260</name>
</gene>
<dbReference type="InterPro" id="IPR035940">
    <property type="entry name" value="CAP_sf"/>
</dbReference>
<dbReference type="SUPFAM" id="SSF51120">
    <property type="entry name" value="beta-Roll"/>
    <property type="match status" value="2"/>
</dbReference>
<dbReference type="Pfam" id="PF00353">
    <property type="entry name" value="HemolysinCabind"/>
    <property type="match status" value="4"/>
</dbReference>
<dbReference type="EMBL" id="JADQAZ010000002">
    <property type="protein sequence ID" value="MBT0957773.1"/>
    <property type="molecule type" value="Genomic_DNA"/>
</dbReference>
<dbReference type="GO" id="GO:0005509">
    <property type="term" value="F:calcium ion binding"/>
    <property type="evidence" value="ECO:0007669"/>
    <property type="project" value="InterPro"/>
</dbReference>
<dbReference type="PROSITE" id="PS00330">
    <property type="entry name" value="HEMOLYSIN_CALCIUM"/>
    <property type="match status" value="4"/>
</dbReference>